<comment type="subcellular location">
    <subcellularLocation>
        <location evidence="1">Membrane</location>
        <topology evidence="1">Single-pass membrane protein</topology>
    </subcellularLocation>
</comment>
<dbReference type="GO" id="GO:0055085">
    <property type="term" value="P:transmembrane transport"/>
    <property type="evidence" value="ECO:0007669"/>
    <property type="project" value="InterPro"/>
</dbReference>
<dbReference type="NCBIfam" id="TIGR01352">
    <property type="entry name" value="tonB_Cterm"/>
    <property type="match status" value="1"/>
</dbReference>
<dbReference type="AlphaFoldDB" id="A0A8J3GWJ3"/>
<evidence type="ECO:0000256" key="3">
    <source>
        <dbReference type="ARBA" id="ARBA00022989"/>
    </source>
</evidence>
<feature type="region of interest" description="Disordered" evidence="5">
    <location>
        <begin position="291"/>
        <end position="310"/>
    </location>
</feature>
<evidence type="ECO:0000313" key="9">
    <source>
        <dbReference type="Proteomes" id="UP000626220"/>
    </source>
</evidence>
<feature type="compositionally biased region" description="Basic and acidic residues" evidence="5">
    <location>
        <begin position="299"/>
        <end position="310"/>
    </location>
</feature>
<dbReference type="Gene3D" id="3.30.1150.10">
    <property type="match status" value="1"/>
</dbReference>
<gene>
    <name evidence="8" type="ORF">GCM10017056_16910</name>
</gene>
<reference evidence="8" key="1">
    <citation type="journal article" date="2014" name="Int. J. Syst. Evol. Microbiol.">
        <title>Complete genome sequence of Corynebacterium casei LMG S-19264T (=DSM 44701T), isolated from a smear-ripened cheese.</title>
        <authorList>
            <consortium name="US DOE Joint Genome Institute (JGI-PGF)"/>
            <person name="Walter F."/>
            <person name="Albersmeier A."/>
            <person name="Kalinowski J."/>
            <person name="Ruckert C."/>
        </authorList>
    </citation>
    <scope>NUCLEOTIDE SEQUENCE</scope>
    <source>
        <strain evidence="8">KCTC 42650</strain>
    </source>
</reference>
<name>A0A8J3GWJ3_9RHOB</name>
<dbReference type="RefSeq" id="WP_189679625.1">
    <property type="nucleotide sequence ID" value="NZ_BNCJ01000003.1"/>
</dbReference>
<dbReference type="Pfam" id="PF13103">
    <property type="entry name" value="TonB_2"/>
    <property type="match status" value="1"/>
</dbReference>
<evidence type="ECO:0000256" key="1">
    <source>
        <dbReference type="ARBA" id="ARBA00004167"/>
    </source>
</evidence>
<feature type="chain" id="PRO_5035316054" description="TonB C-terminal domain-containing protein" evidence="6">
    <location>
        <begin position="23"/>
        <end position="310"/>
    </location>
</feature>
<keyword evidence="6" id="KW-0732">Signal</keyword>
<dbReference type="PROSITE" id="PS52015">
    <property type="entry name" value="TONB_CTD"/>
    <property type="match status" value="1"/>
</dbReference>
<evidence type="ECO:0000256" key="6">
    <source>
        <dbReference type="SAM" id="SignalP"/>
    </source>
</evidence>
<comment type="caution">
    <text evidence="8">The sequence shown here is derived from an EMBL/GenBank/DDBJ whole genome shotgun (WGS) entry which is preliminary data.</text>
</comment>
<keyword evidence="9" id="KW-1185">Reference proteome</keyword>
<proteinExistence type="predicted"/>
<dbReference type="InterPro" id="IPR006260">
    <property type="entry name" value="TonB/TolA_C"/>
</dbReference>
<feature type="domain" description="TonB C-terminal" evidence="7">
    <location>
        <begin position="224"/>
        <end position="310"/>
    </location>
</feature>
<feature type="region of interest" description="Disordered" evidence="5">
    <location>
        <begin position="71"/>
        <end position="243"/>
    </location>
</feature>
<dbReference type="SUPFAM" id="SSF74653">
    <property type="entry name" value="TolA/TonB C-terminal domain"/>
    <property type="match status" value="1"/>
</dbReference>
<feature type="compositionally biased region" description="Low complexity" evidence="5">
    <location>
        <begin position="210"/>
        <end position="227"/>
    </location>
</feature>
<feature type="signal peptide" evidence="6">
    <location>
        <begin position="1"/>
        <end position="22"/>
    </location>
</feature>
<dbReference type="Proteomes" id="UP000626220">
    <property type="component" value="Unassembled WGS sequence"/>
</dbReference>
<feature type="compositionally biased region" description="Low complexity" evidence="5">
    <location>
        <begin position="152"/>
        <end position="170"/>
    </location>
</feature>
<keyword evidence="2" id="KW-0812">Transmembrane</keyword>
<evidence type="ECO:0000256" key="2">
    <source>
        <dbReference type="ARBA" id="ARBA00022692"/>
    </source>
</evidence>
<feature type="compositionally biased region" description="Low complexity" evidence="5">
    <location>
        <begin position="85"/>
        <end position="126"/>
    </location>
</feature>
<sequence length="310" mass="31354">MIPSSRKLALLVLTVSAGGHLAAMGLTLRPADVAMQGGAEVAASAIGSSFADLSAGVQTPQPVALSETVQPVEPVTARTPPPAVTPTVTAQATPSAAPQPLTATPAQAATPPVPTLAPTVPAPTETAKVEPQQTEALPPPETVRPEPERTAEVPPEETVTPEPEPTQVVENSPRPKARPKPPAPAPAPGNADRNARSGSETGAETVKTRAAQSQKAAAGNAAGNAAADNYPGQVMRRISRVPRPRVQVRGEAVIRFSIAANGALAAASVARSSGSAALDSAALAVLQKAAPFPAPPAGARRDYSIRIEGR</sequence>
<accession>A0A8J3GWJ3</accession>
<dbReference type="InterPro" id="IPR037682">
    <property type="entry name" value="TonB_C"/>
</dbReference>
<evidence type="ECO:0000256" key="4">
    <source>
        <dbReference type="ARBA" id="ARBA00023136"/>
    </source>
</evidence>
<evidence type="ECO:0000259" key="7">
    <source>
        <dbReference type="PROSITE" id="PS52015"/>
    </source>
</evidence>
<evidence type="ECO:0000313" key="8">
    <source>
        <dbReference type="EMBL" id="GHF45887.1"/>
    </source>
</evidence>
<evidence type="ECO:0000256" key="5">
    <source>
        <dbReference type="SAM" id="MobiDB-lite"/>
    </source>
</evidence>
<organism evidence="8 9">
    <name type="scientific">Seohaeicola zhoushanensis</name>
    <dbReference type="NCBI Taxonomy" id="1569283"/>
    <lineage>
        <taxon>Bacteria</taxon>
        <taxon>Pseudomonadati</taxon>
        <taxon>Pseudomonadota</taxon>
        <taxon>Alphaproteobacteria</taxon>
        <taxon>Rhodobacterales</taxon>
        <taxon>Roseobacteraceae</taxon>
        <taxon>Seohaeicola</taxon>
    </lineage>
</organism>
<keyword evidence="4" id="KW-0472">Membrane</keyword>
<protein>
    <recommendedName>
        <fullName evidence="7">TonB C-terminal domain-containing protein</fullName>
    </recommendedName>
</protein>
<dbReference type="GO" id="GO:0016020">
    <property type="term" value="C:membrane"/>
    <property type="evidence" value="ECO:0007669"/>
    <property type="project" value="UniProtKB-SubCell"/>
</dbReference>
<keyword evidence="3" id="KW-1133">Transmembrane helix</keyword>
<reference evidence="8" key="2">
    <citation type="submission" date="2020-09" db="EMBL/GenBank/DDBJ databases">
        <authorList>
            <person name="Sun Q."/>
            <person name="Kim S."/>
        </authorList>
    </citation>
    <scope>NUCLEOTIDE SEQUENCE</scope>
    <source>
        <strain evidence="8">KCTC 42650</strain>
    </source>
</reference>
<dbReference type="EMBL" id="BNCJ01000003">
    <property type="protein sequence ID" value="GHF45887.1"/>
    <property type="molecule type" value="Genomic_DNA"/>
</dbReference>